<keyword evidence="2" id="KW-1185">Reference proteome</keyword>
<dbReference type="Proteomes" id="UP000239899">
    <property type="component" value="Unassembled WGS sequence"/>
</dbReference>
<reference evidence="1 2" key="1">
    <citation type="journal article" date="2018" name="Plant J.">
        <title>Genome sequences of Chlorella sorokiniana UTEX 1602 and Micractinium conductrix SAG 241.80: implications to maltose excretion by a green alga.</title>
        <authorList>
            <person name="Arriola M.B."/>
            <person name="Velmurugan N."/>
            <person name="Zhang Y."/>
            <person name="Plunkett M.H."/>
            <person name="Hondzo H."/>
            <person name="Barney B.M."/>
        </authorList>
    </citation>
    <scope>NUCLEOTIDE SEQUENCE [LARGE SCALE GENOMIC DNA]</scope>
    <source>
        <strain evidence="2">UTEX 1602</strain>
    </source>
</reference>
<protein>
    <submittedName>
        <fullName evidence="1">Uncharacterized protein</fullName>
    </submittedName>
</protein>
<proteinExistence type="predicted"/>
<accession>A0A2P6TPX1</accession>
<comment type="caution">
    <text evidence="1">The sequence shown here is derived from an EMBL/GenBank/DDBJ whole genome shotgun (WGS) entry which is preliminary data.</text>
</comment>
<organism evidence="1 2">
    <name type="scientific">Chlorella sorokiniana</name>
    <name type="common">Freshwater green alga</name>
    <dbReference type="NCBI Taxonomy" id="3076"/>
    <lineage>
        <taxon>Eukaryota</taxon>
        <taxon>Viridiplantae</taxon>
        <taxon>Chlorophyta</taxon>
        <taxon>core chlorophytes</taxon>
        <taxon>Trebouxiophyceae</taxon>
        <taxon>Chlorellales</taxon>
        <taxon>Chlorellaceae</taxon>
        <taxon>Chlorella clade</taxon>
        <taxon>Chlorella</taxon>
    </lineage>
</organism>
<gene>
    <name evidence="1" type="ORF">C2E21_5286</name>
</gene>
<evidence type="ECO:0000313" key="2">
    <source>
        <dbReference type="Proteomes" id="UP000239899"/>
    </source>
</evidence>
<evidence type="ECO:0000313" key="1">
    <source>
        <dbReference type="EMBL" id="PRW56080.1"/>
    </source>
</evidence>
<dbReference type="AlphaFoldDB" id="A0A2P6TPX1"/>
<name>A0A2P6TPX1_CHLSO</name>
<dbReference type="EMBL" id="LHPG02000009">
    <property type="protein sequence ID" value="PRW56080.1"/>
    <property type="molecule type" value="Genomic_DNA"/>
</dbReference>
<sequence>MDVGGLMQKAKESGAVEKAVDSMVTNKDKLVAGIGQAAGAAGMDASARDTAVQKVEAALGDGAGLKASLNAQLDKAAGGAAAAGAPAADAPAAEQ</sequence>